<dbReference type="Gene3D" id="2.10.25.10">
    <property type="entry name" value="Laminin"/>
    <property type="match status" value="1"/>
</dbReference>
<dbReference type="Proteomes" id="UP001327560">
    <property type="component" value="Chromosome 8"/>
</dbReference>
<dbReference type="EMBL" id="CP136897">
    <property type="protein sequence ID" value="WOL15926.1"/>
    <property type="molecule type" value="Genomic_DNA"/>
</dbReference>
<sequence length="106" mass="11870">MEAEGVEENVKEYTSKCEFLFAPLLFGLVDNDANKSTLLIGAAEIWWWLDGKCSCDAHASCKKNSTLGNHVGFRCTCEQGFVGDGFVDDDRYRDDSDVSNFYLNPQ</sequence>
<keyword evidence="1" id="KW-0418">Kinase</keyword>
<accession>A0AAQ3L0M3</accession>
<keyword evidence="1" id="KW-0808">Transferase</keyword>
<keyword evidence="2" id="KW-1185">Reference proteome</keyword>
<dbReference type="AlphaFoldDB" id="A0AAQ3L0M3"/>
<name>A0AAQ3L0M3_9LILI</name>
<evidence type="ECO:0000313" key="2">
    <source>
        <dbReference type="Proteomes" id="UP001327560"/>
    </source>
</evidence>
<organism evidence="1 2">
    <name type="scientific">Canna indica</name>
    <name type="common">Indian-shot</name>
    <dbReference type="NCBI Taxonomy" id="4628"/>
    <lineage>
        <taxon>Eukaryota</taxon>
        <taxon>Viridiplantae</taxon>
        <taxon>Streptophyta</taxon>
        <taxon>Embryophyta</taxon>
        <taxon>Tracheophyta</taxon>
        <taxon>Spermatophyta</taxon>
        <taxon>Magnoliopsida</taxon>
        <taxon>Liliopsida</taxon>
        <taxon>Zingiberales</taxon>
        <taxon>Cannaceae</taxon>
        <taxon>Canna</taxon>
    </lineage>
</organism>
<evidence type="ECO:0000313" key="1">
    <source>
        <dbReference type="EMBL" id="WOL15926.1"/>
    </source>
</evidence>
<protein>
    <submittedName>
        <fullName evidence="1">Wall-associated receptor kinase-like 14</fullName>
    </submittedName>
</protein>
<dbReference type="GO" id="GO:0016301">
    <property type="term" value="F:kinase activity"/>
    <property type="evidence" value="ECO:0007669"/>
    <property type="project" value="UniProtKB-KW"/>
</dbReference>
<keyword evidence="1" id="KW-0675">Receptor</keyword>
<proteinExistence type="predicted"/>
<reference evidence="1 2" key="1">
    <citation type="submission" date="2023-10" db="EMBL/GenBank/DDBJ databases">
        <title>Chromosome-scale genome assembly provides insights into flower coloration mechanisms of Canna indica.</title>
        <authorList>
            <person name="Li C."/>
        </authorList>
    </citation>
    <scope>NUCLEOTIDE SEQUENCE [LARGE SCALE GENOMIC DNA]</scope>
    <source>
        <tissue evidence="1">Flower</tissue>
    </source>
</reference>
<gene>
    <name evidence="1" type="ORF">Cni_G24708</name>
</gene>